<gene>
    <name evidence="2" type="ORF">G4Z16_14200</name>
</gene>
<dbReference type="SMART" id="SM01236">
    <property type="entry name" value="Haem_oxygenase_2"/>
    <property type="match status" value="1"/>
</dbReference>
<dbReference type="AlphaFoldDB" id="A0A7T1WSP2"/>
<dbReference type="RefSeq" id="WP_197351135.1">
    <property type="nucleotide sequence ID" value="NZ_CP048882.1"/>
</dbReference>
<proteinExistence type="predicted"/>
<feature type="region of interest" description="Disordered" evidence="1">
    <location>
        <begin position="1"/>
        <end position="22"/>
    </location>
</feature>
<evidence type="ECO:0000313" key="3">
    <source>
        <dbReference type="Proteomes" id="UP000595046"/>
    </source>
</evidence>
<evidence type="ECO:0000256" key="1">
    <source>
        <dbReference type="SAM" id="MobiDB-lite"/>
    </source>
</evidence>
<dbReference type="InterPro" id="IPR016084">
    <property type="entry name" value="Haem_Oase-like_multi-hlx"/>
</dbReference>
<evidence type="ECO:0000313" key="2">
    <source>
        <dbReference type="EMBL" id="QPP07347.1"/>
    </source>
</evidence>
<dbReference type="Proteomes" id="UP000595046">
    <property type="component" value="Chromosome"/>
</dbReference>
<accession>A0A7T1WSP2</accession>
<dbReference type="Gene3D" id="1.20.910.10">
    <property type="entry name" value="Heme oxygenase-like"/>
    <property type="match status" value="1"/>
</dbReference>
<sequence>MTAAAVPTPARHHGAAAMPPPRGPLSAAVFDALRRTPGSQHPQWPTVAAAGPFSEDVHLALHLCYELHYRGLRDVDPAWEWDPELLRLRAQLEQEFLNGLRTAVAGGDDVAGELDALLVEPVGGSGTSRRLAERGEWWQMREYLVHRSVYHHKEADPHAWAIPRLHGRAKASLVAVEYDEFGAGRPERVHAQLFVDLLAGAGLEPGYLHYLNDVPAPALALVNMMSLFGLHRGLRGALVGHFAVVETTSAPGSRRMVQALERMQAHPSCVHFYSEHVEADAVHEQVVRRDVIGGLLDEEPELAPDVVLGIQATNLLEEHLARHLDTAWDQGATSLRRPPGE</sequence>
<reference evidence="3" key="1">
    <citation type="submission" date="2020-02" db="EMBL/GenBank/DDBJ databases">
        <title>Streptomyces sp. ASO4wet.</title>
        <authorList>
            <person name="Risdian C."/>
            <person name="Landwehr W."/>
            <person name="Schupp P."/>
            <person name="Wink J."/>
        </authorList>
    </citation>
    <scope>NUCLEOTIDE SEQUENCE [LARGE SCALE GENOMIC DNA]</scope>
    <source>
        <strain evidence="3">ASO4wet</strain>
    </source>
</reference>
<dbReference type="KEGG" id="sbat:G4Z16_14200"/>
<dbReference type="SUPFAM" id="SSF48613">
    <property type="entry name" value="Heme oxygenase-like"/>
    <property type="match status" value="1"/>
</dbReference>
<dbReference type="EMBL" id="CP048882">
    <property type="protein sequence ID" value="QPP07347.1"/>
    <property type="molecule type" value="Genomic_DNA"/>
</dbReference>
<organism evidence="2 3">
    <name type="scientific">Streptomyces bathyalis</name>
    <dbReference type="NCBI Taxonomy" id="2710756"/>
    <lineage>
        <taxon>Bacteria</taxon>
        <taxon>Bacillati</taxon>
        <taxon>Actinomycetota</taxon>
        <taxon>Actinomycetes</taxon>
        <taxon>Kitasatosporales</taxon>
        <taxon>Streptomycetaceae</taxon>
        <taxon>Streptomyces</taxon>
    </lineage>
</organism>
<keyword evidence="3" id="KW-1185">Reference proteome</keyword>
<dbReference type="Pfam" id="PF14518">
    <property type="entry name" value="Haem_oxygenas_2"/>
    <property type="match status" value="1"/>
</dbReference>
<protein>
    <submittedName>
        <fullName evidence="2">Iron-containing redox enzyme family protein</fullName>
    </submittedName>
</protein>
<name>A0A7T1WSP2_9ACTN</name>